<evidence type="ECO:0000313" key="2">
    <source>
        <dbReference type="Proteomes" id="UP000664369"/>
    </source>
</evidence>
<comment type="caution">
    <text evidence="1">The sequence shown here is derived from an EMBL/GenBank/DDBJ whole genome shotgun (WGS) entry which is preliminary data.</text>
</comment>
<proteinExistence type="predicted"/>
<organism evidence="1 2">
    <name type="scientific">Hymenobacter negativus</name>
    <dbReference type="NCBI Taxonomy" id="2795026"/>
    <lineage>
        <taxon>Bacteria</taxon>
        <taxon>Pseudomonadati</taxon>
        <taxon>Bacteroidota</taxon>
        <taxon>Cytophagia</taxon>
        <taxon>Cytophagales</taxon>
        <taxon>Hymenobacteraceae</taxon>
        <taxon>Hymenobacter</taxon>
    </lineage>
</organism>
<keyword evidence="2" id="KW-1185">Reference proteome</keyword>
<accession>A0ABS3Q8W2</accession>
<dbReference type="EMBL" id="JAGETZ010000001">
    <property type="protein sequence ID" value="MBO2007597.1"/>
    <property type="molecule type" value="Genomic_DNA"/>
</dbReference>
<dbReference type="Proteomes" id="UP000664369">
    <property type="component" value="Unassembled WGS sequence"/>
</dbReference>
<reference evidence="1 2" key="1">
    <citation type="submission" date="2021-03" db="EMBL/GenBank/DDBJ databases">
        <authorList>
            <person name="Kim M.K."/>
        </authorList>
    </citation>
    <scope>NUCLEOTIDE SEQUENCE [LARGE SCALE GENOMIC DNA]</scope>
    <source>
        <strain evidence="1 2">BT442</strain>
    </source>
</reference>
<gene>
    <name evidence="1" type="ORF">J4E00_00945</name>
</gene>
<dbReference type="RefSeq" id="WP_208173135.1">
    <property type="nucleotide sequence ID" value="NZ_JAGETZ010000001.1"/>
</dbReference>
<name>A0ABS3Q8W2_9BACT</name>
<evidence type="ECO:0000313" key="1">
    <source>
        <dbReference type="EMBL" id="MBO2007597.1"/>
    </source>
</evidence>
<protein>
    <submittedName>
        <fullName evidence="1">Uncharacterized protein</fullName>
    </submittedName>
</protein>
<sequence length="117" mass="13013">MPEYAVRVELHHAHATDYEVLNDEMDSRGFVRTAKATNGKTYQLPSAEYRLWMMLLLQADNLTNDEATLLHVHTLTTEAIAATVAASQLSRNTSLLTGSCVTSRILSSQVYNLEEVS</sequence>